<evidence type="ECO:0000313" key="3">
    <source>
        <dbReference type="Proteomes" id="UP001218170"/>
    </source>
</evidence>
<proteinExistence type="predicted"/>
<dbReference type="PANTHER" id="PTHR46865:SF2">
    <property type="entry name" value="MONOOXYGENASE"/>
    <property type="match status" value="1"/>
</dbReference>
<keyword evidence="2" id="KW-0560">Oxidoreductase</keyword>
<evidence type="ECO:0000313" key="2">
    <source>
        <dbReference type="EMBL" id="MDD7963067.1"/>
    </source>
</evidence>
<comment type="caution">
    <text evidence="2">The sequence shown here is derived from an EMBL/GenBank/DDBJ whole genome shotgun (WGS) entry which is preliminary data.</text>
</comment>
<feature type="domain" description="FAD-binding" evidence="1">
    <location>
        <begin position="2"/>
        <end position="290"/>
    </location>
</feature>
<name>A0ABT5SJR7_9MICO</name>
<keyword evidence="2" id="KW-0503">Monooxygenase</keyword>
<dbReference type="EMBL" id="JAQZCI010000003">
    <property type="protein sequence ID" value="MDD7963067.1"/>
    <property type="molecule type" value="Genomic_DNA"/>
</dbReference>
<dbReference type="PANTHER" id="PTHR46865">
    <property type="entry name" value="OXIDOREDUCTASE-RELATED"/>
    <property type="match status" value="1"/>
</dbReference>
<dbReference type="RefSeq" id="WP_274264764.1">
    <property type="nucleotide sequence ID" value="NZ_JAQZCI010000003.1"/>
</dbReference>
<dbReference type="GO" id="GO:0004497">
    <property type="term" value="F:monooxygenase activity"/>
    <property type="evidence" value="ECO:0007669"/>
    <property type="project" value="UniProtKB-KW"/>
</dbReference>
<dbReference type="Gene3D" id="3.50.50.60">
    <property type="entry name" value="FAD/NAD(P)-binding domain"/>
    <property type="match status" value="1"/>
</dbReference>
<gene>
    <name evidence="2" type="ORF">PUW80_11995</name>
</gene>
<dbReference type="SUPFAM" id="SSF51905">
    <property type="entry name" value="FAD/NAD(P)-binding domain"/>
    <property type="match status" value="1"/>
</dbReference>
<reference evidence="2 3" key="1">
    <citation type="submission" date="2023-02" db="EMBL/GenBank/DDBJ databases">
        <title>Study of novel species of the Microbacterium genus.</title>
        <authorList>
            <person name="Arroyo-Herrera I."/>
            <person name="Roman-Ponce B."/>
            <person name="Vasquez-Murrieta M.S."/>
        </authorList>
    </citation>
    <scope>NUCLEOTIDE SEQUENCE [LARGE SCALE GENOMIC DNA]</scope>
    <source>
        <strain evidence="2 3">NE1TT3</strain>
    </source>
</reference>
<dbReference type="InterPro" id="IPR051704">
    <property type="entry name" value="FAD_aromatic-hydroxylase"/>
</dbReference>
<dbReference type="Proteomes" id="UP001218170">
    <property type="component" value="Unassembled WGS sequence"/>
</dbReference>
<dbReference type="InterPro" id="IPR036188">
    <property type="entry name" value="FAD/NAD-bd_sf"/>
</dbReference>
<evidence type="ECO:0000259" key="1">
    <source>
        <dbReference type="Pfam" id="PF01494"/>
    </source>
</evidence>
<accession>A0ABT5SJR7</accession>
<dbReference type="InterPro" id="IPR002938">
    <property type="entry name" value="FAD-bd"/>
</dbReference>
<keyword evidence="3" id="KW-1185">Reference proteome</keyword>
<dbReference type="Gene3D" id="3.30.9.10">
    <property type="entry name" value="D-Amino Acid Oxidase, subunit A, domain 2"/>
    <property type="match status" value="1"/>
</dbReference>
<protein>
    <submittedName>
        <fullName evidence="2">FAD-dependent monooxygenase</fullName>
    </submittedName>
</protein>
<dbReference type="Pfam" id="PF01494">
    <property type="entry name" value="FAD_binding_3"/>
    <property type="match status" value="1"/>
</dbReference>
<dbReference type="PRINTS" id="PR00420">
    <property type="entry name" value="RNGMNOXGNASE"/>
</dbReference>
<organism evidence="2 3">
    <name type="scientific">Microbacterium thalli</name>
    <dbReference type="NCBI Taxonomy" id="3027921"/>
    <lineage>
        <taxon>Bacteria</taxon>
        <taxon>Bacillati</taxon>
        <taxon>Actinomycetota</taxon>
        <taxon>Actinomycetes</taxon>
        <taxon>Micrococcales</taxon>
        <taxon>Microbacteriaceae</taxon>
        <taxon>Microbacterium</taxon>
    </lineage>
</organism>
<sequence>MKILIVGAGIAGSGAAHMLARDGHDVRVVDAVDEPYSGGYQILFDRTAMRVVDQIGALNVVSELSTPTATITVARGEKILATIRTEGYRSARRGDLVGAIARHAATRVPFQYGRELTGIEHTLAGVRAHFADGESETFDLIIGADGLNSTVRRLAVEVDRSPLYENGRHNLWVNVPGRVAGTTEAAILLGDRVGAQVFPYTDHDETLVLTSFNLGHGRHDGTALLPRAADLLASAGPRFAPFVEHVRSAAPDQIRMTKFAQIRASQWHARNVVLIGDAAHCIDPLSGAGAHGGLVGGAIFAEELRRTPADIAGAARRYTRRLRPFVRSAQLLTAGIVQRATAHGIPQRLSADFSLLGAALATRPADVPQRSYIPRRPVTGRPRRQR</sequence>